<organism evidence="2 3">
    <name type="scientific">Alicyclobacillus mengziensis</name>
    <dbReference type="NCBI Taxonomy" id="2931921"/>
    <lineage>
        <taxon>Bacteria</taxon>
        <taxon>Bacillati</taxon>
        <taxon>Bacillota</taxon>
        <taxon>Bacilli</taxon>
        <taxon>Bacillales</taxon>
        <taxon>Alicyclobacillaceae</taxon>
        <taxon>Alicyclobacillus</taxon>
    </lineage>
</organism>
<dbReference type="Gene3D" id="3.30.420.40">
    <property type="match status" value="2"/>
</dbReference>
<evidence type="ECO:0000259" key="1">
    <source>
        <dbReference type="Pfam" id="PF17989"/>
    </source>
</evidence>
<sequence length="352" mass="39399">MKSIGLDVGNGTTCIVVRREDGSISRKMYASTYGLYDKDKEKTAIGTSKSQHANGVQSNVFALNGREYVVGYQDVQTVGSTPVSTYGREERVHLGAYQTMTRLALLDAATMDGDTGVIEVALGFGVPNEDYREERLSEFAKWFKEPITGAKNGEQVVVMVNQFELLSQPIAVLVDAYYDDEGYVQDPTIEVDNVLVIDSGSGTLDMTEFRGMKLQKQVSEAIGMNDVYQRVIEDIEKRQPKVRADAYNLEYQIRSQDGKPEMVYQHGSLCIPITDLYVNAMNDVWTDMVGRIERRYPDRMRFNRVLLAGGTGDAFAERFARWMPQIQKTVEPQLAIARGLCKYVISLVGATE</sequence>
<dbReference type="KEGG" id="afx:JZ786_07225"/>
<dbReference type="InterPro" id="IPR043129">
    <property type="entry name" value="ATPase_NBD"/>
</dbReference>
<feature type="domain" description="Actin-like protein N-terminal" evidence="1">
    <location>
        <begin position="5"/>
        <end position="170"/>
    </location>
</feature>
<dbReference type="Proteomes" id="UP000663505">
    <property type="component" value="Chromosome"/>
</dbReference>
<keyword evidence="3" id="KW-1185">Reference proteome</keyword>
<evidence type="ECO:0000313" key="3">
    <source>
        <dbReference type="Proteomes" id="UP000663505"/>
    </source>
</evidence>
<dbReference type="SUPFAM" id="SSF53067">
    <property type="entry name" value="Actin-like ATPase domain"/>
    <property type="match status" value="2"/>
</dbReference>
<protein>
    <submittedName>
        <fullName evidence="2">Recombinase</fullName>
    </submittedName>
</protein>
<dbReference type="AlphaFoldDB" id="A0A9X7W163"/>
<dbReference type="RefSeq" id="WP_206658063.1">
    <property type="nucleotide sequence ID" value="NZ_CP071182.1"/>
</dbReference>
<dbReference type="Pfam" id="PF17989">
    <property type="entry name" value="ALP_N"/>
    <property type="match status" value="1"/>
</dbReference>
<reference evidence="2 3" key="1">
    <citation type="submission" date="2021-02" db="EMBL/GenBank/DDBJ databases">
        <title>Alicyclobacillus curvatus sp. nov. and Alicyclobacillus mengziensis sp. nov., two acidophilic bacteria isolated from acid mine drainage.</title>
        <authorList>
            <person name="Huang Y."/>
        </authorList>
    </citation>
    <scope>NUCLEOTIDE SEQUENCE [LARGE SCALE GENOMIC DNA]</scope>
    <source>
        <strain evidence="2 3">S30H14</strain>
    </source>
</reference>
<dbReference type="InterPro" id="IPR040607">
    <property type="entry name" value="ALP_N"/>
</dbReference>
<proteinExistence type="predicted"/>
<name>A0A9X7W163_9BACL</name>
<accession>A0A9X7W163</accession>
<evidence type="ECO:0000313" key="2">
    <source>
        <dbReference type="EMBL" id="QSO48744.1"/>
    </source>
</evidence>
<dbReference type="EMBL" id="CP071182">
    <property type="protein sequence ID" value="QSO48744.1"/>
    <property type="molecule type" value="Genomic_DNA"/>
</dbReference>
<gene>
    <name evidence="2" type="ORF">JZ786_07225</name>
</gene>